<feature type="non-terminal residue" evidence="14">
    <location>
        <position position="1"/>
    </location>
</feature>
<dbReference type="Gene3D" id="1.20.1070.10">
    <property type="entry name" value="Rhodopsin 7-helix transmembrane proteins"/>
    <property type="match status" value="1"/>
</dbReference>
<evidence type="ECO:0000256" key="1">
    <source>
        <dbReference type="ARBA" id="ARBA00004651"/>
    </source>
</evidence>
<feature type="transmembrane region" description="Helical" evidence="12">
    <location>
        <begin position="373"/>
        <end position="394"/>
    </location>
</feature>
<evidence type="ECO:0000256" key="4">
    <source>
        <dbReference type="ARBA" id="ARBA00022692"/>
    </source>
</evidence>
<dbReference type="GO" id="GO:0007189">
    <property type="term" value="P:adenylate cyclase-activating G protein-coupled receptor signaling pathway"/>
    <property type="evidence" value="ECO:0007669"/>
    <property type="project" value="TreeGrafter"/>
</dbReference>
<dbReference type="PRINTS" id="PR00237">
    <property type="entry name" value="GPCRRHODOPSN"/>
</dbReference>
<feature type="transmembrane region" description="Helical" evidence="12">
    <location>
        <begin position="192"/>
        <end position="214"/>
    </location>
</feature>
<dbReference type="Pfam" id="PF00001">
    <property type="entry name" value="7tm_1"/>
    <property type="match status" value="1"/>
</dbReference>
<dbReference type="AlphaFoldDB" id="A0A146LG47"/>
<name>A0A146LG47_LYGHE</name>
<evidence type="ECO:0000256" key="6">
    <source>
        <dbReference type="ARBA" id="ARBA00023040"/>
    </source>
</evidence>
<evidence type="ECO:0000256" key="5">
    <source>
        <dbReference type="ARBA" id="ARBA00022989"/>
    </source>
</evidence>
<evidence type="ECO:0000259" key="13">
    <source>
        <dbReference type="PROSITE" id="PS50262"/>
    </source>
</evidence>
<evidence type="ECO:0000256" key="9">
    <source>
        <dbReference type="ARBA" id="ARBA00023180"/>
    </source>
</evidence>
<dbReference type="InterPro" id="IPR008365">
    <property type="entry name" value="Prostanoid_rcpt"/>
</dbReference>
<keyword evidence="10 11" id="KW-0807">Transducer</keyword>
<reference evidence="14" key="1">
    <citation type="journal article" date="2016" name="Gigascience">
        <title>De novo construction of an expanded transcriptome assembly for the western tarnished plant bug, Lygus hesperus.</title>
        <authorList>
            <person name="Tassone E.E."/>
            <person name="Geib S.M."/>
            <person name="Hall B."/>
            <person name="Fabrick J.A."/>
            <person name="Brent C.S."/>
            <person name="Hull J.J."/>
        </authorList>
    </citation>
    <scope>NUCLEOTIDE SEQUENCE</scope>
</reference>
<dbReference type="InterPro" id="IPR017452">
    <property type="entry name" value="GPCR_Rhodpsn_7TM"/>
</dbReference>
<evidence type="ECO:0000256" key="7">
    <source>
        <dbReference type="ARBA" id="ARBA00023136"/>
    </source>
</evidence>
<dbReference type="PANTHER" id="PTHR11866:SF16">
    <property type="entry name" value="PROSTAGLANDIN E2 RECEPTOR EP4 SUBTYPE-LIKE PROTEIN"/>
    <property type="match status" value="1"/>
</dbReference>
<feature type="transmembrane region" description="Helical" evidence="12">
    <location>
        <begin position="119"/>
        <end position="140"/>
    </location>
</feature>
<evidence type="ECO:0000256" key="10">
    <source>
        <dbReference type="ARBA" id="ARBA00023224"/>
    </source>
</evidence>
<keyword evidence="4 11" id="KW-0812">Transmembrane</keyword>
<dbReference type="SUPFAM" id="SSF81321">
    <property type="entry name" value="Family A G protein-coupled receptor-like"/>
    <property type="match status" value="1"/>
</dbReference>
<evidence type="ECO:0000256" key="12">
    <source>
        <dbReference type="SAM" id="Phobius"/>
    </source>
</evidence>
<evidence type="ECO:0000256" key="8">
    <source>
        <dbReference type="ARBA" id="ARBA00023170"/>
    </source>
</evidence>
<dbReference type="GO" id="GO:0005886">
    <property type="term" value="C:plasma membrane"/>
    <property type="evidence" value="ECO:0007669"/>
    <property type="project" value="UniProtKB-SubCell"/>
</dbReference>
<protein>
    <submittedName>
        <fullName evidence="14">Prostaglandin E2 receptor EP4 subtype</fullName>
    </submittedName>
</protein>
<proteinExistence type="inferred from homology"/>
<dbReference type="GO" id="GO:0004930">
    <property type="term" value="F:G protein-coupled receptor activity"/>
    <property type="evidence" value="ECO:0007669"/>
    <property type="project" value="UniProtKB-KW"/>
</dbReference>
<accession>A0A146LG47</accession>
<feature type="transmembrane region" description="Helical" evidence="12">
    <location>
        <begin position="343"/>
        <end position="361"/>
    </location>
</feature>
<dbReference type="InterPro" id="IPR000276">
    <property type="entry name" value="GPCR_Rhodpsn"/>
</dbReference>
<feature type="transmembrane region" description="Helical" evidence="12">
    <location>
        <begin position="277"/>
        <end position="300"/>
    </location>
</feature>
<evidence type="ECO:0000313" key="14">
    <source>
        <dbReference type="EMBL" id="JAQ06355.1"/>
    </source>
</evidence>
<keyword evidence="5 12" id="KW-1133">Transmembrane helix</keyword>
<gene>
    <name evidence="14" type="primary">PTGER4</name>
    <name evidence="14" type="ORF">g.84032</name>
</gene>
<dbReference type="EMBL" id="GDHC01012274">
    <property type="protein sequence ID" value="JAQ06355.1"/>
    <property type="molecule type" value="Transcribed_RNA"/>
</dbReference>
<dbReference type="PROSITE" id="PS00237">
    <property type="entry name" value="G_PROTEIN_RECEP_F1_1"/>
    <property type="match status" value="1"/>
</dbReference>
<feature type="transmembrane region" description="Helical" evidence="12">
    <location>
        <begin position="235"/>
        <end position="257"/>
    </location>
</feature>
<dbReference type="PANTHER" id="PTHR11866">
    <property type="entry name" value="G-PROTEIN COUPLED RECEPTOR FAMILY 1 MEMBER"/>
    <property type="match status" value="1"/>
</dbReference>
<evidence type="ECO:0000256" key="2">
    <source>
        <dbReference type="ARBA" id="ARBA00010663"/>
    </source>
</evidence>
<evidence type="ECO:0000256" key="11">
    <source>
        <dbReference type="RuleBase" id="RU000688"/>
    </source>
</evidence>
<comment type="similarity">
    <text evidence="2 11">Belongs to the G-protein coupled receptor 1 family.</text>
</comment>
<feature type="domain" description="G-protein coupled receptors family 1 profile" evidence="13">
    <location>
        <begin position="130"/>
        <end position="393"/>
    </location>
</feature>
<dbReference type="GO" id="GO:0007204">
    <property type="term" value="P:positive regulation of cytosolic calcium ion concentration"/>
    <property type="evidence" value="ECO:0007669"/>
    <property type="project" value="TreeGrafter"/>
</dbReference>
<keyword evidence="7 12" id="KW-0472">Membrane</keyword>
<organism evidence="14">
    <name type="scientific">Lygus hesperus</name>
    <name type="common">Western plant bug</name>
    <dbReference type="NCBI Taxonomy" id="30085"/>
    <lineage>
        <taxon>Eukaryota</taxon>
        <taxon>Metazoa</taxon>
        <taxon>Ecdysozoa</taxon>
        <taxon>Arthropoda</taxon>
        <taxon>Hexapoda</taxon>
        <taxon>Insecta</taxon>
        <taxon>Pterygota</taxon>
        <taxon>Neoptera</taxon>
        <taxon>Paraneoptera</taxon>
        <taxon>Hemiptera</taxon>
        <taxon>Heteroptera</taxon>
        <taxon>Panheteroptera</taxon>
        <taxon>Cimicomorpha</taxon>
        <taxon>Miridae</taxon>
        <taxon>Mirini</taxon>
        <taxon>Lygus</taxon>
    </lineage>
</organism>
<comment type="subcellular location">
    <subcellularLocation>
        <location evidence="1">Cell membrane</location>
        <topology evidence="1">Multi-pass membrane protein</topology>
    </subcellularLocation>
</comment>
<keyword evidence="6 11" id="KW-0297">G-protein coupled receptor</keyword>
<sequence>LEATTQFPPVSQLPASLHSRLTSKDLGLAFVPLSQSRCSFNLLLQINRNPGDLYQILSIINETLSNNFLQILKIIPNDVNTGLSHNEGGSRARAEMEMVTNSTLIIAPPPAMSIGAQSLINSVYIFGIINNLGALGYLFGSEHAPKNARTSLVLKCLAFNDLLAVLGMWTQMNLRNLFPSVSYTHWFCVFRVVWRSFGLGSGCIVCVMAIDRWLALTRPFFYQKYITVSCIKKAIFTLWATDFVLVCLPFFGFGLYFTPKTSRCARYKQAKTPIDIAYAYLYFAFGTLLCLCLVLCNVAVMRSLTCQKKAQSKNQKVLIRRISKNRDLTASACTTEEIAFARVMLLLCGVFLFCWLPQLITIPVAQMTDKCNWYINLADLILALHFVIDPYFYVLQQWKWFHSLCRRRPGSRGNSVKTTTHEELVTL</sequence>
<dbReference type="PROSITE" id="PS50262">
    <property type="entry name" value="G_PROTEIN_RECEP_F1_2"/>
    <property type="match status" value="1"/>
</dbReference>
<keyword evidence="3" id="KW-1003">Cell membrane</keyword>
<evidence type="ECO:0000256" key="3">
    <source>
        <dbReference type="ARBA" id="ARBA00022475"/>
    </source>
</evidence>
<keyword evidence="9" id="KW-0325">Glycoprotein</keyword>
<keyword evidence="8 11" id="KW-0675">Receptor</keyword>